<feature type="transmembrane region" description="Helical" evidence="13">
    <location>
        <begin position="194"/>
        <end position="212"/>
    </location>
</feature>
<dbReference type="InterPro" id="IPR004072">
    <property type="entry name" value="Vmron_rcpt_1"/>
</dbReference>
<feature type="transmembrane region" description="Helical" evidence="13">
    <location>
        <begin position="97"/>
        <end position="115"/>
    </location>
</feature>
<accession>A0AAX6S070</accession>
<feature type="transmembrane region" description="Helical" evidence="13">
    <location>
        <begin position="12"/>
        <end position="35"/>
    </location>
</feature>
<keyword evidence="8 13" id="KW-0297">G-protein coupled receptor</keyword>
<keyword evidence="15" id="KW-1185">Reference proteome</keyword>
<proteinExistence type="inferred from homology"/>
<evidence type="ECO:0000256" key="3">
    <source>
        <dbReference type="ARBA" id="ARBA00010663"/>
    </source>
</evidence>
<gene>
    <name evidence="16" type="primary">LOC110346050</name>
</gene>
<protein>
    <recommendedName>
        <fullName evidence="13">Vomeronasal type-1 receptor</fullName>
    </recommendedName>
</protein>
<keyword evidence="9 13" id="KW-0472">Membrane</keyword>
<dbReference type="GO" id="GO:0005886">
    <property type="term" value="C:plasma membrane"/>
    <property type="evidence" value="ECO:0007669"/>
    <property type="project" value="UniProtKB-SubCell"/>
</dbReference>
<dbReference type="AlphaFoldDB" id="A0AAX6S070"/>
<dbReference type="RefSeq" id="XP_021101377.1">
    <property type="nucleotide sequence ID" value="XM_021245718.1"/>
</dbReference>
<feature type="transmembrane region" description="Helical" evidence="13">
    <location>
        <begin position="269"/>
        <end position="290"/>
    </location>
</feature>
<dbReference type="FunFam" id="1.20.1070.10:FF:000033">
    <property type="entry name" value="Vomeronasal type-1 receptor"/>
    <property type="match status" value="1"/>
</dbReference>
<dbReference type="GO" id="GO:0016503">
    <property type="term" value="F:pheromone receptor activity"/>
    <property type="evidence" value="ECO:0007669"/>
    <property type="project" value="InterPro"/>
</dbReference>
<keyword evidence="10 13" id="KW-0675">Receptor</keyword>
<evidence type="ECO:0000256" key="1">
    <source>
        <dbReference type="ARBA" id="ARBA00003878"/>
    </source>
</evidence>
<feature type="transmembrane region" description="Helical" evidence="13">
    <location>
        <begin position="135"/>
        <end position="156"/>
    </location>
</feature>
<comment type="function">
    <text evidence="1">Putative pheromone receptor.</text>
</comment>
<evidence type="ECO:0000256" key="4">
    <source>
        <dbReference type="ARBA" id="ARBA00022475"/>
    </source>
</evidence>
<evidence type="ECO:0000313" key="16">
    <source>
        <dbReference type="RefSeq" id="XP_021101377.1"/>
    </source>
</evidence>
<dbReference type="Pfam" id="PF03402">
    <property type="entry name" value="V1R"/>
    <property type="match status" value="1"/>
</dbReference>
<evidence type="ECO:0000256" key="7">
    <source>
        <dbReference type="ARBA" id="ARBA00022989"/>
    </source>
</evidence>
<dbReference type="GeneID" id="110346050"/>
<evidence type="ECO:0000259" key="14">
    <source>
        <dbReference type="PROSITE" id="PS50262"/>
    </source>
</evidence>
<keyword evidence="5 13" id="KW-0589">Pheromone response</keyword>
<evidence type="ECO:0000256" key="11">
    <source>
        <dbReference type="ARBA" id="ARBA00023180"/>
    </source>
</evidence>
<keyword evidence="6 13" id="KW-0812">Transmembrane</keyword>
<dbReference type="SUPFAM" id="SSF81321">
    <property type="entry name" value="Family A G protein-coupled receptor-like"/>
    <property type="match status" value="1"/>
</dbReference>
<evidence type="ECO:0000256" key="13">
    <source>
        <dbReference type="RuleBase" id="RU364061"/>
    </source>
</evidence>
<keyword evidence="4 13" id="KW-1003">Cell membrane</keyword>
<feature type="domain" description="G-protein coupled receptors family 1 profile" evidence="14">
    <location>
        <begin position="26"/>
        <end position="290"/>
    </location>
</feature>
<organism evidence="15 16">
    <name type="scientific">Heterocephalus glaber</name>
    <name type="common">Naked mole rat</name>
    <dbReference type="NCBI Taxonomy" id="10181"/>
    <lineage>
        <taxon>Eukaryota</taxon>
        <taxon>Metazoa</taxon>
        <taxon>Chordata</taxon>
        <taxon>Craniata</taxon>
        <taxon>Vertebrata</taxon>
        <taxon>Euteleostomi</taxon>
        <taxon>Mammalia</taxon>
        <taxon>Eutheria</taxon>
        <taxon>Euarchontoglires</taxon>
        <taxon>Glires</taxon>
        <taxon>Rodentia</taxon>
        <taxon>Hystricomorpha</taxon>
        <taxon>Bathyergidae</taxon>
        <taxon>Heterocephalus</taxon>
    </lineage>
</organism>
<dbReference type="PROSITE" id="PS50262">
    <property type="entry name" value="G_PROTEIN_RECEP_F1_2"/>
    <property type="match status" value="1"/>
</dbReference>
<feature type="transmembrane region" description="Helical" evidence="13">
    <location>
        <begin position="168"/>
        <end position="188"/>
    </location>
</feature>
<comment type="subcellular location">
    <subcellularLocation>
        <location evidence="2 13">Cell membrane</location>
        <topology evidence="2 13">Multi-pass membrane protein</topology>
    </subcellularLocation>
</comment>
<keyword evidence="12 13" id="KW-0807">Transducer</keyword>
<evidence type="ECO:0000256" key="9">
    <source>
        <dbReference type="ARBA" id="ARBA00023136"/>
    </source>
</evidence>
<reference evidence="16" key="1">
    <citation type="submission" date="2025-08" db="UniProtKB">
        <authorList>
            <consortium name="RefSeq"/>
        </authorList>
    </citation>
    <scope>IDENTIFICATION</scope>
</reference>
<keyword evidence="11" id="KW-0325">Glycoprotein</keyword>
<name>A0AAX6S070_HETGA</name>
<dbReference type="Proteomes" id="UP000694906">
    <property type="component" value="Unplaced"/>
</dbReference>
<dbReference type="PRINTS" id="PR01534">
    <property type="entry name" value="VOMERONASL1R"/>
</dbReference>
<evidence type="ECO:0000256" key="8">
    <source>
        <dbReference type="ARBA" id="ARBA00023040"/>
    </source>
</evidence>
<comment type="similarity">
    <text evidence="3 13">Belongs to the G-protein coupled receptor 1 family.</text>
</comment>
<feature type="transmembrane region" description="Helical" evidence="13">
    <location>
        <begin position="55"/>
        <end position="76"/>
    </location>
</feature>
<keyword evidence="7 13" id="KW-1133">Transmembrane helix</keyword>
<evidence type="ECO:0000256" key="6">
    <source>
        <dbReference type="ARBA" id="ARBA00022692"/>
    </source>
</evidence>
<dbReference type="Gene3D" id="1.20.1070.10">
    <property type="entry name" value="Rhodopsin 7-helix transmembrane proteins"/>
    <property type="match status" value="1"/>
</dbReference>
<sequence>MNKTMSSMDMAIGIMLLSQTTVGILGNFSLLYYYLVLYYQGCILRPTDLILKHLFIANTFVILSQGVPHTMSAFGLKHSFSDFGCKVILYIQRVGRGVSVGTTCLLSVFQTIMISPMNSCWKDLKVKVPRYIESSISLCWVLYVVISLIFPVYIYAKWNSKNITKDKYFGFCSTAGSDKITYSIYTVLFVFPEVLFSVLIIWGSGSIIFFLYRHKQQVQYIRSTMVSLRSSPESRATQNIFVLVCTFVIFYTLSSLLYIYVAFTYNPSVWVMNISALLSVSFPTVSPFVVMNRDPTVPRLCFIWIRNTKSCNVTGRKPGSCNS</sequence>
<evidence type="ECO:0000256" key="12">
    <source>
        <dbReference type="ARBA" id="ARBA00023224"/>
    </source>
</evidence>
<evidence type="ECO:0000313" key="15">
    <source>
        <dbReference type="Proteomes" id="UP000694906"/>
    </source>
</evidence>
<evidence type="ECO:0000256" key="2">
    <source>
        <dbReference type="ARBA" id="ARBA00004651"/>
    </source>
</evidence>
<dbReference type="InterPro" id="IPR017452">
    <property type="entry name" value="GPCR_Rhodpsn_7TM"/>
</dbReference>
<dbReference type="PANTHER" id="PTHR24062">
    <property type="entry name" value="VOMERONASAL TYPE-1 RECEPTOR"/>
    <property type="match status" value="1"/>
</dbReference>
<dbReference type="GO" id="GO:0007606">
    <property type="term" value="P:sensory perception of chemical stimulus"/>
    <property type="evidence" value="ECO:0007669"/>
    <property type="project" value="UniProtKB-ARBA"/>
</dbReference>
<feature type="transmembrane region" description="Helical" evidence="13">
    <location>
        <begin position="240"/>
        <end position="263"/>
    </location>
</feature>
<evidence type="ECO:0000256" key="10">
    <source>
        <dbReference type="ARBA" id="ARBA00023170"/>
    </source>
</evidence>
<dbReference type="GO" id="GO:0019236">
    <property type="term" value="P:response to pheromone"/>
    <property type="evidence" value="ECO:0007669"/>
    <property type="project" value="UniProtKB-KW"/>
</dbReference>
<evidence type="ECO:0000256" key="5">
    <source>
        <dbReference type="ARBA" id="ARBA00022507"/>
    </source>
</evidence>